<dbReference type="AlphaFoldDB" id="A0AA37SBF5"/>
<feature type="domain" description="Solute-binding protein family 3/N-terminal" evidence="1">
    <location>
        <begin position="48"/>
        <end position="248"/>
    </location>
</feature>
<dbReference type="Gene3D" id="3.40.190.10">
    <property type="entry name" value="Periplasmic binding protein-like II"/>
    <property type="match status" value="2"/>
</dbReference>
<dbReference type="InterPro" id="IPR001638">
    <property type="entry name" value="Solute-binding_3/MltF_N"/>
</dbReference>
<accession>A0AA37SBF5</accession>
<evidence type="ECO:0000313" key="2">
    <source>
        <dbReference type="EMBL" id="GLQ32880.1"/>
    </source>
</evidence>
<sequence>MICHSGNLVFMTRKAENNLIMIVLSGLLFLFSNTVLGAERLLLATQLWPPYQTYNQGVMGGIAVERVQCALQRMQQPYRFTMTRWDKAQLLVESNRMDAFFTGSNNASRNKYAVMSTPVINEELTWFIAPDVNLDPEDESAKYQARYGAKFNSTKWLYLKKNGYNVVKKPRDADVLLQMLWQGDLDVALEYTGVFEHSIKKLGIPMDYFRRAHHSRKDLGVHFSRQFLKQNPAFLNTFNSALERCKKSSL</sequence>
<reference evidence="2" key="2">
    <citation type="submission" date="2023-01" db="EMBL/GenBank/DDBJ databases">
        <title>Draft genome sequence of Litoribrevibacter albus strain NBRC 110071.</title>
        <authorList>
            <person name="Sun Q."/>
            <person name="Mori K."/>
        </authorList>
    </citation>
    <scope>NUCLEOTIDE SEQUENCE</scope>
    <source>
        <strain evidence="2">NBRC 110071</strain>
    </source>
</reference>
<gene>
    <name evidence="2" type="ORF">GCM10007876_33590</name>
</gene>
<dbReference type="Pfam" id="PF00497">
    <property type="entry name" value="SBP_bac_3"/>
    <property type="match status" value="1"/>
</dbReference>
<dbReference type="SUPFAM" id="SSF53850">
    <property type="entry name" value="Periplasmic binding protein-like II"/>
    <property type="match status" value="1"/>
</dbReference>
<keyword evidence="3" id="KW-1185">Reference proteome</keyword>
<proteinExistence type="predicted"/>
<protein>
    <recommendedName>
        <fullName evidence="1">Solute-binding protein family 3/N-terminal domain-containing protein</fullName>
    </recommendedName>
</protein>
<organism evidence="2 3">
    <name type="scientific">Litoribrevibacter albus</name>
    <dbReference type="NCBI Taxonomy" id="1473156"/>
    <lineage>
        <taxon>Bacteria</taxon>
        <taxon>Pseudomonadati</taxon>
        <taxon>Pseudomonadota</taxon>
        <taxon>Gammaproteobacteria</taxon>
        <taxon>Oceanospirillales</taxon>
        <taxon>Oceanospirillaceae</taxon>
        <taxon>Litoribrevibacter</taxon>
    </lineage>
</organism>
<evidence type="ECO:0000259" key="1">
    <source>
        <dbReference type="Pfam" id="PF00497"/>
    </source>
</evidence>
<reference evidence="2" key="1">
    <citation type="journal article" date="2014" name="Int. J. Syst. Evol. Microbiol.">
        <title>Complete genome sequence of Corynebacterium casei LMG S-19264T (=DSM 44701T), isolated from a smear-ripened cheese.</title>
        <authorList>
            <consortium name="US DOE Joint Genome Institute (JGI-PGF)"/>
            <person name="Walter F."/>
            <person name="Albersmeier A."/>
            <person name="Kalinowski J."/>
            <person name="Ruckert C."/>
        </authorList>
    </citation>
    <scope>NUCLEOTIDE SEQUENCE</scope>
    <source>
        <strain evidence="2">NBRC 110071</strain>
    </source>
</reference>
<comment type="caution">
    <text evidence="2">The sequence shown here is derived from an EMBL/GenBank/DDBJ whole genome shotgun (WGS) entry which is preliminary data.</text>
</comment>
<evidence type="ECO:0000313" key="3">
    <source>
        <dbReference type="Proteomes" id="UP001161389"/>
    </source>
</evidence>
<name>A0AA37SBF5_9GAMM</name>
<dbReference type="EMBL" id="BSNM01000016">
    <property type="protein sequence ID" value="GLQ32880.1"/>
    <property type="molecule type" value="Genomic_DNA"/>
</dbReference>
<dbReference type="Proteomes" id="UP001161389">
    <property type="component" value="Unassembled WGS sequence"/>
</dbReference>